<dbReference type="Proteomes" id="UP001141253">
    <property type="component" value="Chromosome 10"/>
</dbReference>
<reference evidence="1" key="2">
    <citation type="journal article" date="2023" name="Int. J. Mol. Sci.">
        <title>De Novo Assembly and Annotation of 11 Diverse Shrub Willow (Salix) Genomes Reveals Novel Gene Organization in Sex-Linked Regions.</title>
        <authorList>
            <person name="Hyden B."/>
            <person name="Feng K."/>
            <person name="Yates T.B."/>
            <person name="Jawdy S."/>
            <person name="Cereghino C."/>
            <person name="Smart L.B."/>
            <person name="Muchero W."/>
        </authorList>
    </citation>
    <scope>NUCLEOTIDE SEQUENCE</scope>
    <source>
        <tissue evidence="1">Shoot tip</tissue>
    </source>
</reference>
<comment type="caution">
    <text evidence="1">The sequence shown here is derived from an EMBL/GenBank/DDBJ whole genome shotgun (WGS) entry which is preliminary data.</text>
</comment>
<keyword evidence="2" id="KW-1185">Reference proteome</keyword>
<dbReference type="InterPro" id="IPR010417">
    <property type="entry name" value="Embryo-specific_ATS3"/>
</dbReference>
<sequence length="134" mass="15160">MSPSKDHHQNTVCIQLRLKQLARYLLKRKITLVLEGFKKQGVAYGGFDRCAIALFEASGRCMKQSVCSLYLKKVGADDWRPGWVKVLHRESSGALLPVSYMLNARTFVPENVRYGLGYCDSKEGFMPHVATFET</sequence>
<dbReference type="EMBL" id="JAPFFI010000024">
    <property type="protein sequence ID" value="KAJ6311622.1"/>
    <property type="molecule type" value="Genomic_DNA"/>
</dbReference>
<proteinExistence type="predicted"/>
<dbReference type="Pfam" id="PF06232">
    <property type="entry name" value="ATS3"/>
    <property type="match status" value="1"/>
</dbReference>
<accession>A0ABQ8ZTP9</accession>
<reference evidence="1" key="1">
    <citation type="submission" date="2022-10" db="EMBL/GenBank/DDBJ databases">
        <authorList>
            <person name="Hyden B.L."/>
            <person name="Feng K."/>
            <person name="Yates T."/>
            <person name="Jawdy S."/>
            <person name="Smart L.B."/>
            <person name="Muchero W."/>
        </authorList>
    </citation>
    <scope>NUCLEOTIDE SEQUENCE</scope>
    <source>
        <tissue evidence="1">Shoot tip</tissue>
    </source>
</reference>
<evidence type="ECO:0000313" key="1">
    <source>
        <dbReference type="EMBL" id="KAJ6311622.1"/>
    </source>
</evidence>
<gene>
    <name evidence="1" type="ORF">OIU77_013387</name>
</gene>
<protein>
    <submittedName>
        <fullName evidence="1">Uncharacterized protein</fullName>
    </submittedName>
</protein>
<organism evidence="1 2">
    <name type="scientific">Salix suchowensis</name>
    <dbReference type="NCBI Taxonomy" id="1278906"/>
    <lineage>
        <taxon>Eukaryota</taxon>
        <taxon>Viridiplantae</taxon>
        <taxon>Streptophyta</taxon>
        <taxon>Embryophyta</taxon>
        <taxon>Tracheophyta</taxon>
        <taxon>Spermatophyta</taxon>
        <taxon>Magnoliopsida</taxon>
        <taxon>eudicotyledons</taxon>
        <taxon>Gunneridae</taxon>
        <taxon>Pentapetalae</taxon>
        <taxon>rosids</taxon>
        <taxon>fabids</taxon>
        <taxon>Malpighiales</taxon>
        <taxon>Salicaceae</taxon>
        <taxon>Saliceae</taxon>
        <taxon>Salix</taxon>
    </lineage>
</organism>
<name>A0ABQ8ZTP9_9ROSI</name>
<evidence type="ECO:0000313" key="2">
    <source>
        <dbReference type="Proteomes" id="UP001141253"/>
    </source>
</evidence>